<dbReference type="Proteomes" id="UP000035214">
    <property type="component" value="Unassembled WGS sequence"/>
</dbReference>
<dbReference type="RefSeq" id="WP_046956051.1">
    <property type="nucleotide sequence ID" value="NZ_LCYI01000045.1"/>
</dbReference>
<dbReference type="SUPFAM" id="SSF52490">
    <property type="entry name" value="Tubulin nucleotide-binding domain-like"/>
    <property type="match status" value="1"/>
</dbReference>
<dbReference type="Pfam" id="PF00091">
    <property type="entry name" value="Tubulin"/>
    <property type="match status" value="1"/>
</dbReference>
<feature type="domain" description="Tubulin/FtsZ GTPase" evidence="2">
    <location>
        <begin position="14"/>
        <end position="128"/>
    </location>
</feature>
<feature type="region of interest" description="Disordered" evidence="1">
    <location>
        <begin position="456"/>
        <end position="484"/>
    </location>
</feature>
<organism evidence="3 4">
    <name type="scientific">Bacillus cereus</name>
    <dbReference type="NCBI Taxonomy" id="1396"/>
    <lineage>
        <taxon>Bacteria</taxon>
        <taxon>Bacillati</taxon>
        <taxon>Bacillota</taxon>
        <taxon>Bacilli</taxon>
        <taxon>Bacillales</taxon>
        <taxon>Bacillaceae</taxon>
        <taxon>Bacillus</taxon>
        <taxon>Bacillus cereus group</taxon>
    </lineage>
</organism>
<name>A0A0G8EP85_BACCE</name>
<proteinExistence type="predicted"/>
<dbReference type="PATRIC" id="fig|1396.428.peg.6269"/>
<evidence type="ECO:0000313" key="3">
    <source>
        <dbReference type="EMBL" id="KLA26069.1"/>
    </source>
</evidence>
<evidence type="ECO:0000259" key="2">
    <source>
        <dbReference type="Pfam" id="PF00091"/>
    </source>
</evidence>
<dbReference type="Gene3D" id="3.40.50.1440">
    <property type="entry name" value="Tubulin/FtsZ, GTPase domain"/>
    <property type="match status" value="2"/>
</dbReference>
<reference evidence="3 4" key="1">
    <citation type="submission" date="2015-04" db="EMBL/GenBank/DDBJ databases">
        <title>Draft Genome Sequences of Eight Spore-Forming Food Isolates of Bacillus cereus Genome sequencing.</title>
        <authorList>
            <person name="Krawcyk A.O."/>
            <person name="de Jong A."/>
            <person name="Eijlander R.T."/>
            <person name="Berendsen E.M."/>
            <person name="Holsappel S."/>
            <person name="Wells-Bennik M."/>
            <person name="Kuipers O.P."/>
        </authorList>
    </citation>
    <scope>NUCLEOTIDE SEQUENCE [LARGE SCALE GENOMIC DNA]</scope>
    <source>
        <strain evidence="3 4">B4077</strain>
    </source>
</reference>
<evidence type="ECO:0000256" key="1">
    <source>
        <dbReference type="SAM" id="MobiDB-lite"/>
    </source>
</evidence>
<dbReference type="InterPro" id="IPR036525">
    <property type="entry name" value="Tubulin/FtsZ_GTPase_sf"/>
</dbReference>
<gene>
    <name evidence="3" type="ORF">B4077_6089</name>
</gene>
<sequence>MAKNFLKNEVAVKMTMVGFGQAGTRMVDKFAEYTHTDGTAVYNCLALNSNDGDLAELKNVPKSNQVSLKLGGLGKNPERALKVLDSNEEAKDKLKEFITERVRPSDELVLFFAGLGGGTGTSTIIKAIEEFSAFHNKPVIRQELQKVAQQYPMSEIKANQAKFARIAFENAIERKDFIKMGIVVTLPVRADGPDVLRQVNKFSQEIWKLANDKSKGVAFVIFADNQHFYDEFKELNENEKKGIANSRDYANQRISEIIHELNTAANGSGTSVILDSQDFKRILLEKTGCLVINKVSRNMNQIENSHAIIEMFQESLRGSSFHPPIDLMKKNNDGSVEASKVHHFGMLAILDEQKNINDSFMDDAKVEVSNNLPINGTVFNGYLVSKNDFLGSVYTFYKTDALPSRLSKGLVEEFNEFKERQSQIQFTKSQISTIESIDEDEDLGFAFGDFIDMGSDEENNNAGANEDEDLADFLDPDKMFGTTK</sequence>
<protein>
    <recommendedName>
        <fullName evidence="2">Tubulin/FtsZ GTPase domain-containing protein</fullName>
    </recommendedName>
</protein>
<comment type="caution">
    <text evidence="3">The sequence shown here is derived from an EMBL/GenBank/DDBJ whole genome shotgun (WGS) entry which is preliminary data.</text>
</comment>
<dbReference type="EMBL" id="LCYI01000045">
    <property type="protein sequence ID" value="KLA26069.1"/>
    <property type="molecule type" value="Genomic_DNA"/>
</dbReference>
<feature type="compositionally biased region" description="Acidic residues" evidence="1">
    <location>
        <begin position="456"/>
        <end position="474"/>
    </location>
</feature>
<accession>A0A0G8EP85</accession>
<evidence type="ECO:0000313" key="4">
    <source>
        <dbReference type="Proteomes" id="UP000035214"/>
    </source>
</evidence>
<dbReference type="GO" id="GO:0005525">
    <property type="term" value="F:GTP binding"/>
    <property type="evidence" value="ECO:0007669"/>
    <property type="project" value="InterPro"/>
</dbReference>
<dbReference type="AlphaFoldDB" id="A0A0G8EP85"/>
<dbReference type="InterPro" id="IPR003008">
    <property type="entry name" value="Tubulin_FtsZ_GTPase"/>
</dbReference>